<dbReference type="InterPro" id="IPR019786">
    <property type="entry name" value="Zinc_finger_PHD-type_CS"/>
</dbReference>
<dbReference type="GO" id="GO:0008270">
    <property type="term" value="F:zinc ion binding"/>
    <property type="evidence" value="ECO:0007669"/>
    <property type="project" value="UniProtKB-KW"/>
</dbReference>
<proteinExistence type="predicted"/>
<keyword evidence="5" id="KW-1185">Reference proteome</keyword>
<evidence type="ECO:0000256" key="1">
    <source>
        <dbReference type="ARBA" id="ARBA00022723"/>
    </source>
</evidence>
<accession>A0A4Y2MDK0</accession>
<evidence type="ECO:0000256" key="2">
    <source>
        <dbReference type="ARBA" id="ARBA00022771"/>
    </source>
</evidence>
<dbReference type="PROSITE" id="PS01359">
    <property type="entry name" value="ZF_PHD_1"/>
    <property type="match status" value="1"/>
</dbReference>
<comment type="caution">
    <text evidence="4">The sequence shown here is derived from an EMBL/GenBank/DDBJ whole genome shotgun (WGS) entry which is preliminary data.</text>
</comment>
<gene>
    <name evidence="4" type="ORF">AVEN_114267_1</name>
</gene>
<dbReference type="Gene3D" id="3.30.40.10">
    <property type="entry name" value="Zinc/RING finger domain, C3HC4 (zinc finger)"/>
    <property type="match status" value="1"/>
</dbReference>
<dbReference type="InterPro" id="IPR013083">
    <property type="entry name" value="Znf_RING/FYVE/PHD"/>
</dbReference>
<evidence type="ECO:0000313" key="5">
    <source>
        <dbReference type="Proteomes" id="UP000499080"/>
    </source>
</evidence>
<protein>
    <recommendedName>
        <fullName evidence="6">PHD-type domain-containing protein</fullName>
    </recommendedName>
</protein>
<evidence type="ECO:0008006" key="6">
    <source>
        <dbReference type="Google" id="ProtNLM"/>
    </source>
</evidence>
<dbReference type="AlphaFoldDB" id="A0A4Y2MDK0"/>
<keyword evidence="3" id="KW-0862">Zinc</keyword>
<reference evidence="4 5" key="1">
    <citation type="journal article" date="2019" name="Sci. Rep.">
        <title>Orb-weaving spider Araneus ventricosus genome elucidates the spidroin gene catalogue.</title>
        <authorList>
            <person name="Kono N."/>
            <person name="Nakamura H."/>
            <person name="Ohtoshi R."/>
            <person name="Moran D.A.P."/>
            <person name="Shinohara A."/>
            <person name="Yoshida Y."/>
            <person name="Fujiwara M."/>
            <person name="Mori M."/>
            <person name="Tomita M."/>
            <person name="Arakawa K."/>
        </authorList>
    </citation>
    <scope>NUCLEOTIDE SEQUENCE [LARGE SCALE GENOMIC DNA]</scope>
</reference>
<name>A0A4Y2MDK0_ARAVE</name>
<keyword evidence="2" id="KW-0863">Zinc-finger</keyword>
<sequence>MLYDIWLKFQDNDADVIAEEKVSEDFVSTATLIINATDIEECPAVVTSTSNTGTINVSPGRKSMISIFQSVCFWPYDKPKVTGKKKRKCPRVPSVITSDQGKLFFEEKEKQKAKGGKKECKKVNYSQNEEDWSCDICKTGWFYKDISGISTKWIKCDECQKHLHFECLPHIYLRKFQLEEPDSSDEEYGFMCMDCSNFKNDSDEFD</sequence>
<dbReference type="Proteomes" id="UP000499080">
    <property type="component" value="Unassembled WGS sequence"/>
</dbReference>
<organism evidence="4 5">
    <name type="scientific">Araneus ventricosus</name>
    <name type="common">Orbweaver spider</name>
    <name type="synonym">Epeira ventricosa</name>
    <dbReference type="NCBI Taxonomy" id="182803"/>
    <lineage>
        <taxon>Eukaryota</taxon>
        <taxon>Metazoa</taxon>
        <taxon>Ecdysozoa</taxon>
        <taxon>Arthropoda</taxon>
        <taxon>Chelicerata</taxon>
        <taxon>Arachnida</taxon>
        <taxon>Araneae</taxon>
        <taxon>Araneomorphae</taxon>
        <taxon>Entelegynae</taxon>
        <taxon>Araneoidea</taxon>
        <taxon>Araneidae</taxon>
        <taxon>Araneus</taxon>
    </lineage>
</organism>
<keyword evidence="1" id="KW-0479">Metal-binding</keyword>
<evidence type="ECO:0000313" key="4">
    <source>
        <dbReference type="EMBL" id="GBN25225.1"/>
    </source>
</evidence>
<evidence type="ECO:0000256" key="3">
    <source>
        <dbReference type="ARBA" id="ARBA00022833"/>
    </source>
</evidence>
<dbReference type="EMBL" id="BGPR01007215">
    <property type="protein sequence ID" value="GBN25225.1"/>
    <property type="molecule type" value="Genomic_DNA"/>
</dbReference>